<feature type="domain" description="SMP-30/Gluconolactonase/LRE-like region" evidence="1">
    <location>
        <begin position="45"/>
        <end position="286"/>
    </location>
</feature>
<name>A0A0U4VQK9_9PSED</name>
<gene>
    <name evidence="2" type="ORF">APT59_14450</name>
</gene>
<evidence type="ECO:0000313" key="3">
    <source>
        <dbReference type="Proteomes" id="UP000064137"/>
    </source>
</evidence>
<dbReference type="PANTHER" id="PTHR47572:SF5">
    <property type="entry name" value="BLR2277 PROTEIN"/>
    <property type="match status" value="1"/>
</dbReference>
<dbReference type="InterPro" id="IPR051262">
    <property type="entry name" value="SMP-30/CGR1_Lactonase"/>
</dbReference>
<reference evidence="2 3" key="1">
    <citation type="submission" date="2016-01" db="EMBL/GenBank/DDBJ databases">
        <title>Annotation of Pseudomonas oryzihabitans USDA-ARS-USMARC-56511.</title>
        <authorList>
            <person name="Harhay G.P."/>
            <person name="Harhay D.M."/>
            <person name="Smith T.P.L."/>
            <person name="Bono J.L."/>
            <person name="Heaton M.P."/>
            <person name="Clawson M.L."/>
            <person name="Chitko-Mckown C.G."/>
            <person name="Capik S.F."/>
            <person name="DeDonder K.D."/>
            <person name="Apley M.D."/>
            <person name="Lubbers B.V."/>
            <person name="White B.J."/>
            <person name="Larson R.L."/>
        </authorList>
    </citation>
    <scope>NUCLEOTIDE SEQUENCE [LARGE SCALE GENOMIC DNA]</scope>
    <source>
        <strain evidence="2 3">USDA-ARS-USMARC-56511</strain>
    </source>
</reference>
<proteinExistence type="predicted"/>
<dbReference type="Gene3D" id="2.120.10.30">
    <property type="entry name" value="TolB, C-terminal domain"/>
    <property type="match status" value="1"/>
</dbReference>
<dbReference type="EMBL" id="CP013987">
    <property type="protein sequence ID" value="ALZ85335.1"/>
    <property type="molecule type" value="Genomic_DNA"/>
</dbReference>
<dbReference type="Proteomes" id="UP000064137">
    <property type="component" value="Chromosome"/>
</dbReference>
<sequence length="310" mass="34321">MSLFAPPKERSTEVFTRMPEEFWRDGDSDWVRANKPGQRVANFLEGPSFDRDGNLYVTDIPYGRIFRISASGEWELIVEYDGWPNGLKIHQDGRLFVADYRKGVLVVDPVNGRIEPFLTHRRSESFKGVNDLFFDADGCLYFTDQGQTGMHDPSGRVFRYDPTSTRLDCLLDNGPSPNGLVLDLEEKALLVAMTRGNAIWRLPLQGDSQTSKVGVFAAMAGGVSGADGLALDKAGSLYVCDAGHGCVWSFDRFGVPLYCYRTCTSGRTLTNLAFGGTDGRELYITDSSTGTVLRTVTEQAGKPLFSHREI</sequence>
<organism evidence="2 3">
    <name type="scientific">Pseudomonas oryzihabitans</name>
    <dbReference type="NCBI Taxonomy" id="47885"/>
    <lineage>
        <taxon>Bacteria</taxon>
        <taxon>Pseudomonadati</taxon>
        <taxon>Pseudomonadota</taxon>
        <taxon>Gammaproteobacteria</taxon>
        <taxon>Pseudomonadales</taxon>
        <taxon>Pseudomonadaceae</taxon>
        <taxon>Pseudomonas</taxon>
    </lineage>
</organism>
<evidence type="ECO:0000259" key="1">
    <source>
        <dbReference type="Pfam" id="PF08450"/>
    </source>
</evidence>
<dbReference type="OrthoDB" id="241638at2"/>
<protein>
    <submittedName>
        <fullName evidence="2">Gluconolactonase</fullName>
    </submittedName>
</protein>
<dbReference type="RefSeq" id="WP_059315500.1">
    <property type="nucleotide sequence ID" value="NZ_CP013987.1"/>
</dbReference>
<dbReference type="SUPFAM" id="SSF63829">
    <property type="entry name" value="Calcium-dependent phosphotriesterase"/>
    <property type="match status" value="1"/>
</dbReference>
<dbReference type="InterPro" id="IPR011042">
    <property type="entry name" value="6-blade_b-propeller_TolB-like"/>
</dbReference>
<dbReference type="KEGG" id="por:APT59_14450"/>
<evidence type="ECO:0000313" key="2">
    <source>
        <dbReference type="EMBL" id="ALZ85335.1"/>
    </source>
</evidence>
<dbReference type="AlphaFoldDB" id="A0A0U4VQK9"/>
<dbReference type="Pfam" id="PF08450">
    <property type="entry name" value="SGL"/>
    <property type="match status" value="1"/>
</dbReference>
<accession>A0A0U4VQK9</accession>
<dbReference type="PANTHER" id="PTHR47572">
    <property type="entry name" value="LIPOPROTEIN-RELATED"/>
    <property type="match status" value="1"/>
</dbReference>
<dbReference type="InterPro" id="IPR013658">
    <property type="entry name" value="SGL"/>
</dbReference>